<dbReference type="InterPro" id="IPR052341">
    <property type="entry name" value="LOG_family_nucleotidases"/>
</dbReference>
<proteinExistence type="predicted"/>
<dbReference type="AlphaFoldDB" id="A0A3B1BA05"/>
<dbReference type="InterPro" id="IPR041164">
    <property type="entry name" value="LDcluster4"/>
</dbReference>
<dbReference type="Pfam" id="PF18306">
    <property type="entry name" value="LDcluster4"/>
    <property type="match status" value="1"/>
</dbReference>
<accession>A0A3B1BA05</accession>
<sequence>MTQPLTIIGVAGGAVCDKAEGKSAREVGRLIARRGAALVCGGLGGVMEEAARGACEENGLTIGILPGSGRNEASEYIKLPVVTGM</sequence>
<dbReference type="PANTHER" id="PTHR43393">
    <property type="entry name" value="CYTOKININ RIBOSIDE 5'-MONOPHOSPHATE PHOSPHORIBOHYDROLASE"/>
    <property type="match status" value="1"/>
</dbReference>
<dbReference type="Gene3D" id="3.40.50.450">
    <property type="match status" value="1"/>
</dbReference>
<feature type="non-terminal residue" evidence="1">
    <location>
        <position position="85"/>
    </location>
</feature>
<dbReference type="GO" id="GO:0005829">
    <property type="term" value="C:cytosol"/>
    <property type="evidence" value="ECO:0007669"/>
    <property type="project" value="TreeGrafter"/>
</dbReference>
<organism evidence="1">
    <name type="scientific">hydrothermal vent metagenome</name>
    <dbReference type="NCBI Taxonomy" id="652676"/>
    <lineage>
        <taxon>unclassified sequences</taxon>
        <taxon>metagenomes</taxon>
        <taxon>ecological metagenomes</taxon>
    </lineage>
</organism>
<evidence type="ECO:0000313" key="1">
    <source>
        <dbReference type="EMBL" id="VAX15049.1"/>
    </source>
</evidence>
<dbReference type="PANTHER" id="PTHR43393:SF3">
    <property type="entry name" value="LYSINE DECARBOXYLASE-LIKE PROTEIN"/>
    <property type="match status" value="1"/>
</dbReference>
<name>A0A3B1BA05_9ZZZZ</name>
<dbReference type="SUPFAM" id="SSF102405">
    <property type="entry name" value="MCP/YpsA-like"/>
    <property type="match status" value="1"/>
</dbReference>
<dbReference type="EMBL" id="UOGB01000001">
    <property type="protein sequence ID" value="VAX15049.1"/>
    <property type="molecule type" value="Genomic_DNA"/>
</dbReference>
<evidence type="ECO:0008006" key="2">
    <source>
        <dbReference type="Google" id="ProtNLM"/>
    </source>
</evidence>
<protein>
    <recommendedName>
        <fullName evidence="2">TIGR00725 family protein</fullName>
    </recommendedName>
</protein>
<reference evidence="1" key="1">
    <citation type="submission" date="2018-06" db="EMBL/GenBank/DDBJ databases">
        <authorList>
            <person name="Zhirakovskaya E."/>
        </authorList>
    </citation>
    <scope>NUCLEOTIDE SEQUENCE</scope>
</reference>
<gene>
    <name evidence="1" type="ORF">MNBD_NITROSPINAE03-2033</name>
</gene>